<reference evidence="2 3" key="1">
    <citation type="submission" date="2019-02" db="EMBL/GenBank/DDBJ databases">
        <title>Deep-cultivation of Planctomycetes and their phenomic and genomic characterization uncovers novel biology.</title>
        <authorList>
            <person name="Wiegand S."/>
            <person name="Jogler M."/>
            <person name="Boedeker C."/>
            <person name="Pinto D."/>
            <person name="Vollmers J."/>
            <person name="Rivas-Marin E."/>
            <person name="Kohn T."/>
            <person name="Peeters S.H."/>
            <person name="Heuer A."/>
            <person name="Rast P."/>
            <person name="Oberbeckmann S."/>
            <person name="Bunk B."/>
            <person name="Jeske O."/>
            <person name="Meyerdierks A."/>
            <person name="Storesund J.E."/>
            <person name="Kallscheuer N."/>
            <person name="Luecker S."/>
            <person name="Lage O.M."/>
            <person name="Pohl T."/>
            <person name="Merkel B.J."/>
            <person name="Hornburger P."/>
            <person name="Mueller R.-W."/>
            <person name="Bruemmer F."/>
            <person name="Labrenz M."/>
            <person name="Spormann A.M."/>
            <person name="Op Den Camp H."/>
            <person name="Overmann J."/>
            <person name="Amann R."/>
            <person name="Jetten M.S.M."/>
            <person name="Mascher T."/>
            <person name="Medema M.H."/>
            <person name="Devos D.P."/>
            <person name="Kaster A.-K."/>
            <person name="Ovreas L."/>
            <person name="Rohde M."/>
            <person name="Galperin M.Y."/>
            <person name="Jogler C."/>
        </authorList>
    </citation>
    <scope>NUCLEOTIDE SEQUENCE [LARGE SCALE GENOMIC DNA]</scope>
    <source>
        <strain evidence="2 3">CA85</strain>
    </source>
</reference>
<organism evidence="2 3">
    <name type="scientific">Allorhodopirellula solitaria</name>
    <dbReference type="NCBI Taxonomy" id="2527987"/>
    <lineage>
        <taxon>Bacteria</taxon>
        <taxon>Pseudomonadati</taxon>
        <taxon>Planctomycetota</taxon>
        <taxon>Planctomycetia</taxon>
        <taxon>Pirellulales</taxon>
        <taxon>Pirellulaceae</taxon>
        <taxon>Allorhodopirellula</taxon>
    </lineage>
</organism>
<protein>
    <submittedName>
        <fullName evidence="2">Uncharacterized protein</fullName>
    </submittedName>
</protein>
<evidence type="ECO:0000313" key="2">
    <source>
        <dbReference type="EMBL" id="TWT65104.1"/>
    </source>
</evidence>
<sequence length="91" mass="9911">MREEYRADGRSSSAGGYRTASRRSPATPPISHGRCGPSLGEPSAGLSRLHASNPNVYLNKGFMPNPAAVLDLFCQFDQSCQFHSFCQFAPF</sequence>
<accession>A0A5C5XQD2</accession>
<evidence type="ECO:0000313" key="3">
    <source>
        <dbReference type="Proteomes" id="UP000318053"/>
    </source>
</evidence>
<comment type="caution">
    <text evidence="2">The sequence shown here is derived from an EMBL/GenBank/DDBJ whole genome shotgun (WGS) entry which is preliminary data.</text>
</comment>
<dbReference type="AlphaFoldDB" id="A0A5C5XQD2"/>
<feature type="region of interest" description="Disordered" evidence="1">
    <location>
        <begin position="1"/>
        <end position="44"/>
    </location>
</feature>
<name>A0A5C5XQD2_9BACT</name>
<keyword evidence="3" id="KW-1185">Reference proteome</keyword>
<evidence type="ECO:0000256" key="1">
    <source>
        <dbReference type="SAM" id="MobiDB-lite"/>
    </source>
</evidence>
<dbReference type="EMBL" id="SJPK01000008">
    <property type="protein sequence ID" value="TWT65104.1"/>
    <property type="molecule type" value="Genomic_DNA"/>
</dbReference>
<gene>
    <name evidence="2" type="ORF">CA85_34510</name>
</gene>
<proteinExistence type="predicted"/>
<dbReference type="Proteomes" id="UP000318053">
    <property type="component" value="Unassembled WGS sequence"/>
</dbReference>